<dbReference type="InterPro" id="IPR050539">
    <property type="entry name" value="ThrE_Dicarb/AminoAcid_Exp"/>
</dbReference>
<dbReference type="PANTHER" id="PTHR34390">
    <property type="entry name" value="UPF0442 PROTEIN YJJB-RELATED"/>
    <property type="match status" value="1"/>
</dbReference>
<evidence type="ECO:0000259" key="9">
    <source>
        <dbReference type="Pfam" id="PF12821"/>
    </source>
</evidence>
<feature type="transmembrane region" description="Helical" evidence="8">
    <location>
        <begin position="46"/>
        <end position="69"/>
    </location>
</feature>
<proteinExistence type="inferred from homology"/>
<dbReference type="InterPro" id="IPR024528">
    <property type="entry name" value="ThrE_2"/>
</dbReference>
<gene>
    <name evidence="10" type="ORF">H9714_05075</name>
</gene>
<keyword evidence="5 8" id="KW-1133">Transmembrane helix</keyword>
<name>A0A9D2S4R5_9FIRM</name>
<feature type="transmembrane region" description="Helical" evidence="8">
    <location>
        <begin position="121"/>
        <end position="141"/>
    </location>
</feature>
<evidence type="ECO:0000256" key="7">
    <source>
        <dbReference type="ARBA" id="ARBA00034125"/>
    </source>
</evidence>
<evidence type="ECO:0000256" key="2">
    <source>
        <dbReference type="ARBA" id="ARBA00022475"/>
    </source>
</evidence>
<feature type="domain" description="Threonine/Serine exporter ThrE" evidence="9">
    <location>
        <begin position="10"/>
        <end position="136"/>
    </location>
</feature>
<evidence type="ECO:0000313" key="10">
    <source>
        <dbReference type="EMBL" id="HJB56908.1"/>
    </source>
</evidence>
<evidence type="ECO:0000256" key="4">
    <source>
        <dbReference type="ARBA" id="ARBA00022692"/>
    </source>
</evidence>
<evidence type="ECO:0000256" key="6">
    <source>
        <dbReference type="ARBA" id="ARBA00023136"/>
    </source>
</evidence>
<evidence type="ECO:0000313" key="11">
    <source>
        <dbReference type="Proteomes" id="UP000824208"/>
    </source>
</evidence>
<evidence type="ECO:0000256" key="3">
    <source>
        <dbReference type="ARBA" id="ARBA00022519"/>
    </source>
</evidence>
<reference evidence="10" key="2">
    <citation type="submission" date="2021-04" db="EMBL/GenBank/DDBJ databases">
        <authorList>
            <person name="Gilroy R."/>
        </authorList>
    </citation>
    <scope>NUCLEOTIDE SEQUENCE</scope>
    <source>
        <strain evidence="10">CHK189-11263</strain>
    </source>
</reference>
<dbReference type="GO" id="GO:0005886">
    <property type="term" value="C:plasma membrane"/>
    <property type="evidence" value="ECO:0007669"/>
    <property type="project" value="UniProtKB-SubCell"/>
</dbReference>
<comment type="caution">
    <text evidence="10">The sequence shown here is derived from an EMBL/GenBank/DDBJ whole genome shotgun (WGS) entry which is preliminary data.</text>
</comment>
<dbReference type="EMBL" id="DWYC01000050">
    <property type="protein sequence ID" value="HJB56908.1"/>
    <property type="molecule type" value="Genomic_DNA"/>
</dbReference>
<feature type="transmembrane region" description="Helical" evidence="8">
    <location>
        <begin position="81"/>
        <end position="101"/>
    </location>
</feature>
<comment type="subcellular location">
    <subcellularLocation>
        <location evidence="1">Cell membrane</location>
        <topology evidence="1">Multi-pass membrane protein</topology>
    </subcellularLocation>
</comment>
<dbReference type="Proteomes" id="UP000824208">
    <property type="component" value="Unassembled WGS sequence"/>
</dbReference>
<dbReference type="GO" id="GO:0015744">
    <property type="term" value="P:succinate transport"/>
    <property type="evidence" value="ECO:0007669"/>
    <property type="project" value="TreeGrafter"/>
</dbReference>
<sequence>MFSGSEFLTCLYAFVGGVGFCVLFHLRGKEIIFTSLGGAAGWLAYLLALPVVGSEVMAYFVAALVLSVYSETMARVRKCPVTVYLLIAIFPLVPGAGIYVTMQHALRGENTLFLSEMMHTLSLSGALALGILLVSSAIRMWRVFRRRVHLNSGR</sequence>
<keyword evidence="4 8" id="KW-0812">Transmembrane</keyword>
<feature type="transmembrane region" description="Helical" evidence="8">
    <location>
        <begin position="7"/>
        <end position="26"/>
    </location>
</feature>
<organism evidence="10 11">
    <name type="scientific">Candidatus Flavonifractor intestinipullorum</name>
    <dbReference type="NCBI Taxonomy" id="2838587"/>
    <lineage>
        <taxon>Bacteria</taxon>
        <taxon>Bacillati</taxon>
        <taxon>Bacillota</taxon>
        <taxon>Clostridia</taxon>
        <taxon>Eubacteriales</taxon>
        <taxon>Oscillospiraceae</taxon>
        <taxon>Flavonifractor</taxon>
    </lineage>
</organism>
<comment type="similarity">
    <text evidence="7">Belongs to the ThrE exporter (TC 2.A.79) family.</text>
</comment>
<reference evidence="10" key="1">
    <citation type="journal article" date="2021" name="PeerJ">
        <title>Extensive microbial diversity within the chicken gut microbiome revealed by metagenomics and culture.</title>
        <authorList>
            <person name="Gilroy R."/>
            <person name="Ravi A."/>
            <person name="Getino M."/>
            <person name="Pursley I."/>
            <person name="Horton D.L."/>
            <person name="Alikhan N.F."/>
            <person name="Baker D."/>
            <person name="Gharbi K."/>
            <person name="Hall N."/>
            <person name="Watson M."/>
            <person name="Adriaenssens E.M."/>
            <person name="Foster-Nyarko E."/>
            <person name="Jarju S."/>
            <person name="Secka A."/>
            <person name="Antonio M."/>
            <person name="Oren A."/>
            <person name="Chaudhuri R.R."/>
            <person name="La Ragione R."/>
            <person name="Hildebrand F."/>
            <person name="Pallen M.J."/>
        </authorList>
    </citation>
    <scope>NUCLEOTIDE SEQUENCE</scope>
    <source>
        <strain evidence="10">CHK189-11263</strain>
    </source>
</reference>
<evidence type="ECO:0000256" key="1">
    <source>
        <dbReference type="ARBA" id="ARBA00004651"/>
    </source>
</evidence>
<dbReference type="Pfam" id="PF12821">
    <property type="entry name" value="ThrE_2"/>
    <property type="match status" value="1"/>
</dbReference>
<evidence type="ECO:0000256" key="5">
    <source>
        <dbReference type="ARBA" id="ARBA00022989"/>
    </source>
</evidence>
<dbReference type="PANTHER" id="PTHR34390:SF1">
    <property type="entry name" value="SUCCINATE TRANSPORTER SUBUNIT YJJB-RELATED"/>
    <property type="match status" value="1"/>
</dbReference>
<keyword evidence="2" id="KW-1003">Cell membrane</keyword>
<protein>
    <submittedName>
        <fullName evidence="10">Threonine/serine exporter family protein</fullName>
    </submittedName>
</protein>
<keyword evidence="3" id="KW-0997">Cell inner membrane</keyword>
<evidence type="ECO:0000256" key="8">
    <source>
        <dbReference type="SAM" id="Phobius"/>
    </source>
</evidence>
<accession>A0A9D2S4R5</accession>
<keyword evidence="6 8" id="KW-0472">Membrane</keyword>
<dbReference type="AlphaFoldDB" id="A0A9D2S4R5"/>